<evidence type="ECO:0000256" key="11">
    <source>
        <dbReference type="ARBA" id="ARBA00042333"/>
    </source>
</evidence>
<evidence type="ECO:0000256" key="12">
    <source>
        <dbReference type="ARBA" id="ARBA00042663"/>
    </source>
</evidence>
<keyword evidence="2" id="KW-0805">Transcription regulation</keyword>
<evidence type="ECO:0000256" key="4">
    <source>
        <dbReference type="ARBA" id="ARBA00023159"/>
    </source>
</evidence>
<keyword evidence="6" id="KW-0539">Nucleus</keyword>
<organism evidence="15 16">
    <name type="scientific">Folsomia candida</name>
    <name type="common">Springtail</name>
    <dbReference type="NCBI Taxonomy" id="158441"/>
    <lineage>
        <taxon>Eukaryota</taxon>
        <taxon>Metazoa</taxon>
        <taxon>Ecdysozoa</taxon>
        <taxon>Arthropoda</taxon>
        <taxon>Hexapoda</taxon>
        <taxon>Collembola</taxon>
        <taxon>Entomobryomorpha</taxon>
        <taxon>Isotomoidea</taxon>
        <taxon>Isotomidae</taxon>
        <taxon>Proisotominae</taxon>
        <taxon>Folsomia</taxon>
    </lineage>
</organism>
<keyword evidence="5" id="KW-0804">Transcription</keyword>
<dbReference type="EMBL" id="LNIX01000001">
    <property type="protein sequence ID" value="OXA63819.1"/>
    <property type="molecule type" value="Genomic_DNA"/>
</dbReference>
<keyword evidence="16" id="KW-1185">Reference proteome</keyword>
<protein>
    <recommendedName>
        <fullName evidence="10">Nuclear transcription factor Y subunit gamma</fullName>
    </recommendedName>
    <alternativeName>
        <fullName evidence="11">CAAT box DNA-binding protein subunit C</fullName>
    </alternativeName>
    <alternativeName>
        <fullName evidence="12">Nuclear transcription factor Y subunit C</fullName>
    </alternativeName>
</protein>
<comment type="caution">
    <text evidence="15">The sequence shown here is derived from an EMBL/GenBank/DDBJ whole genome shotgun (WGS) entry which is preliminary data.</text>
</comment>
<dbReference type="InterPro" id="IPR007125">
    <property type="entry name" value="H2A/H2B/H3"/>
</dbReference>
<dbReference type="InterPro" id="IPR050568">
    <property type="entry name" value="Transcr_DNA_Rep_Reg"/>
</dbReference>
<dbReference type="FunFam" id="1.10.20.10:FF:000006">
    <property type="entry name" value="Nuclear transcription factor Y subunit gamma"/>
    <property type="match status" value="1"/>
</dbReference>
<dbReference type="PANTHER" id="PTHR10252">
    <property type="entry name" value="HISTONE-LIKE TRANSCRIPTION FACTOR CCAAT-RELATED"/>
    <property type="match status" value="1"/>
</dbReference>
<evidence type="ECO:0000256" key="2">
    <source>
        <dbReference type="ARBA" id="ARBA00023015"/>
    </source>
</evidence>
<gene>
    <name evidence="15" type="ORF">Fcan01_02068</name>
</gene>
<keyword evidence="4" id="KW-0010">Activator</keyword>
<evidence type="ECO:0000256" key="1">
    <source>
        <dbReference type="ARBA" id="ARBA00004123"/>
    </source>
</evidence>
<comment type="function">
    <text evidence="7">Component of the sequence-specific heterotrimeric transcription factor (NF-Y) which specifically recognizes a 5'-CCAAT-3' box motif found in the promoters of its target genes. NF-Y can function as both an activator and a repressor, depending on its interacting cofactors.</text>
</comment>
<evidence type="ECO:0000313" key="16">
    <source>
        <dbReference type="Proteomes" id="UP000198287"/>
    </source>
</evidence>
<reference evidence="15 16" key="1">
    <citation type="submission" date="2015-12" db="EMBL/GenBank/DDBJ databases">
        <title>The genome of Folsomia candida.</title>
        <authorList>
            <person name="Faddeeva A."/>
            <person name="Derks M.F."/>
            <person name="Anvar Y."/>
            <person name="Smit S."/>
            <person name="Van Straalen N."/>
            <person name="Roelofs D."/>
        </authorList>
    </citation>
    <scope>NUCLEOTIDE SEQUENCE [LARGE SCALE GENOMIC DNA]</scope>
    <source>
        <strain evidence="15 16">VU population</strain>
        <tissue evidence="15">Whole body</tissue>
    </source>
</reference>
<evidence type="ECO:0000256" key="8">
    <source>
        <dbReference type="ARBA" id="ARBA00025911"/>
    </source>
</evidence>
<dbReference type="CDD" id="cd22908">
    <property type="entry name" value="HFD_NFYC-like"/>
    <property type="match status" value="1"/>
</dbReference>
<dbReference type="InterPro" id="IPR009072">
    <property type="entry name" value="Histone-fold"/>
</dbReference>
<dbReference type="GO" id="GO:0000978">
    <property type="term" value="F:RNA polymerase II cis-regulatory region sequence-specific DNA binding"/>
    <property type="evidence" value="ECO:0007669"/>
    <property type="project" value="TreeGrafter"/>
</dbReference>
<evidence type="ECO:0000256" key="7">
    <source>
        <dbReference type="ARBA" id="ARBA00025263"/>
    </source>
</evidence>
<feature type="region of interest" description="Disordered" evidence="13">
    <location>
        <begin position="1"/>
        <end position="29"/>
    </location>
</feature>
<dbReference type="Pfam" id="PF00125">
    <property type="entry name" value="Histone"/>
    <property type="match status" value="1"/>
</dbReference>
<dbReference type="GO" id="GO:0046982">
    <property type="term" value="F:protein heterodimerization activity"/>
    <property type="evidence" value="ECO:0007669"/>
    <property type="project" value="InterPro"/>
</dbReference>
<evidence type="ECO:0000313" key="15">
    <source>
        <dbReference type="EMBL" id="OXA63819.1"/>
    </source>
</evidence>
<keyword evidence="3" id="KW-0238">DNA-binding</keyword>
<comment type="similarity">
    <text evidence="9">Belongs to the NFYC/HAP5 subunit family.</text>
</comment>
<evidence type="ECO:0000259" key="14">
    <source>
        <dbReference type="Pfam" id="PF00125"/>
    </source>
</evidence>
<dbReference type="STRING" id="158441.A0A226F213"/>
<comment type="subunit">
    <text evidence="8">Heterotrimeric transcription factor composed of three components, NF-YA, NF-YB and NF-YC. NF-YB and NF-YC must interact and dimerize for NF-YA association and DNA binding.</text>
</comment>
<dbReference type="GO" id="GO:0001228">
    <property type="term" value="F:DNA-binding transcription activator activity, RNA polymerase II-specific"/>
    <property type="evidence" value="ECO:0007669"/>
    <property type="project" value="TreeGrafter"/>
</dbReference>
<dbReference type="OrthoDB" id="1272441at2759"/>
<evidence type="ECO:0000256" key="9">
    <source>
        <dbReference type="ARBA" id="ARBA00038129"/>
    </source>
</evidence>
<evidence type="ECO:0000256" key="3">
    <source>
        <dbReference type="ARBA" id="ARBA00023125"/>
    </source>
</evidence>
<dbReference type="PANTHER" id="PTHR10252:SF8">
    <property type="entry name" value="NUCLEAR TRANSCRIPTION FACTOR Y SUBUNIT GAMMA"/>
    <property type="match status" value="1"/>
</dbReference>
<proteinExistence type="inferred from homology"/>
<accession>A0A226F213</accession>
<evidence type="ECO:0000256" key="6">
    <source>
        <dbReference type="ARBA" id="ARBA00023242"/>
    </source>
</evidence>
<sequence>MAASANISTTTNASQQLQQQQQQQQNHATTQLKDFWPNVTNSIRNLSHNDLRTQELPLARIKKIMKLDDDVKMISAEAPVLFAKAAEIFIHELTLRAWIHTEDNKRRTLQRNDIAMAISKYDQFDFLIDIVPRDEIKPTKKEEKTTTTVLGPEQVQYYLQLAQQHQQALQHGNTGGGVQILQQTMPSGVQTIQLVQSSSGTQAVVQQAPQIMQSPMGQQTVLQIGGTQYQQPQQTGLQIVQQVVGPDGQIQQIPIQLSANQLQMLRMQLQGGQGTPQTQTPIIIQTGPVQQQAASPQTATVMTTQNGTQIIQSS</sequence>
<dbReference type="OMA" id="AWIHTQD"/>
<dbReference type="Gene3D" id="1.10.20.10">
    <property type="entry name" value="Histone, subunit A"/>
    <property type="match status" value="1"/>
</dbReference>
<dbReference type="GO" id="GO:0016602">
    <property type="term" value="C:CCAAT-binding factor complex"/>
    <property type="evidence" value="ECO:0007669"/>
    <property type="project" value="TreeGrafter"/>
</dbReference>
<evidence type="ECO:0000256" key="5">
    <source>
        <dbReference type="ARBA" id="ARBA00023163"/>
    </source>
</evidence>
<dbReference type="SUPFAM" id="SSF47113">
    <property type="entry name" value="Histone-fold"/>
    <property type="match status" value="1"/>
</dbReference>
<comment type="subcellular location">
    <subcellularLocation>
        <location evidence="1">Nucleus</location>
    </subcellularLocation>
</comment>
<name>A0A226F213_FOLCA</name>
<dbReference type="Proteomes" id="UP000198287">
    <property type="component" value="Unassembled WGS sequence"/>
</dbReference>
<feature type="domain" description="Core Histone H2A/H2B/H3" evidence="14">
    <location>
        <begin position="41"/>
        <end position="118"/>
    </location>
</feature>
<evidence type="ECO:0000256" key="10">
    <source>
        <dbReference type="ARBA" id="ARBA00040590"/>
    </source>
</evidence>
<dbReference type="AlphaFoldDB" id="A0A226F213"/>
<evidence type="ECO:0000256" key="13">
    <source>
        <dbReference type="SAM" id="MobiDB-lite"/>
    </source>
</evidence>